<sequence length="88" mass="10133">MPQWRRSPHGADDTEWVAVVELTEQSPDGTRDLDVRTRGTVHWIQPDTYADPANADNMARISVPMPRPRLSDETAGLWPCFPRSFWDR</sequence>
<dbReference type="RefSeq" id="WP_128642571.1">
    <property type="nucleotide sequence ID" value="NZ_CP008948.1"/>
</dbReference>
<dbReference type="EMBL" id="CP008948">
    <property type="protein sequence ID" value="AII10476.1"/>
    <property type="molecule type" value="Genomic_DNA"/>
</dbReference>
<protein>
    <submittedName>
        <fullName evidence="1">Uncharacterized protein</fullName>
    </submittedName>
</protein>
<name>A0A076EXE7_RHOOP</name>
<dbReference type="AlphaFoldDB" id="A0A076EXE7"/>
<gene>
    <name evidence="1" type="ORF">EP51_40060</name>
</gene>
<reference evidence="1 2" key="1">
    <citation type="submission" date="2014-07" db="EMBL/GenBank/DDBJ databases">
        <title>Genome Sequence of Rhodococcus opacus Strain R7, a Biodegrader of Mono- and Polycyclic Aromatic Hydrocarbons.</title>
        <authorList>
            <person name="Di Gennaro P."/>
            <person name="Zampolli J."/>
            <person name="Presti I."/>
            <person name="Cappelletti M."/>
            <person name="D'Ursi P."/>
            <person name="Orro A."/>
            <person name="Mezzelani A."/>
            <person name="Milanesi L."/>
        </authorList>
    </citation>
    <scope>NUCLEOTIDE SEQUENCE [LARGE SCALE GENOMIC DNA]</scope>
    <source>
        <strain evidence="1 2">R7</strain>
        <plasmid evidence="1">pPDG1</plasmid>
    </source>
</reference>
<keyword evidence="1" id="KW-0614">Plasmid</keyword>
<organism evidence="1 2">
    <name type="scientific">Rhodococcus opacus</name>
    <name type="common">Nocardia opaca</name>
    <dbReference type="NCBI Taxonomy" id="37919"/>
    <lineage>
        <taxon>Bacteria</taxon>
        <taxon>Bacillati</taxon>
        <taxon>Actinomycetota</taxon>
        <taxon>Actinomycetes</taxon>
        <taxon>Mycobacteriales</taxon>
        <taxon>Nocardiaceae</taxon>
        <taxon>Rhodococcus</taxon>
    </lineage>
</organism>
<geneLocation type="plasmid" evidence="1 2">
    <name>pPDG1</name>
</geneLocation>
<dbReference type="Proteomes" id="UP000028488">
    <property type="component" value="Plasmid pPDG1"/>
</dbReference>
<evidence type="ECO:0000313" key="2">
    <source>
        <dbReference type="Proteomes" id="UP000028488"/>
    </source>
</evidence>
<accession>A0A076EXE7</accession>
<proteinExistence type="predicted"/>
<evidence type="ECO:0000313" key="1">
    <source>
        <dbReference type="EMBL" id="AII10476.1"/>
    </source>
</evidence>